<gene>
    <name evidence="7" type="ordered locus">RBRH_00586</name>
</gene>
<organism evidence="7 8">
    <name type="scientific">Mycetohabitans rhizoxinica (strain DSM 19002 / CIP 109453 / HKI 454)</name>
    <name type="common">Paraburkholderia rhizoxinica</name>
    <dbReference type="NCBI Taxonomy" id="882378"/>
    <lineage>
        <taxon>Bacteria</taxon>
        <taxon>Pseudomonadati</taxon>
        <taxon>Pseudomonadota</taxon>
        <taxon>Betaproteobacteria</taxon>
        <taxon>Burkholderiales</taxon>
        <taxon>Burkholderiaceae</taxon>
        <taxon>Mycetohabitans</taxon>
    </lineage>
</organism>
<evidence type="ECO:0000256" key="5">
    <source>
        <dbReference type="ARBA" id="ARBA00023002"/>
    </source>
</evidence>
<evidence type="ECO:0000256" key="4">
    <source>
        <dbReference type="ARBA" id="ARBA00022827"/>
    </source>
</evidence>
<sequence>MVRRSRRPATCLGWRPENLIASFALTEPGAGSDAASLRTRAERDDEYVINGTKRFITNAPEAGIYTVMARTQPDIAGADGISAILVERGTPGLSLGKPDKKMGQRGAHTCDVIFENCRVPV</sequence>
<evidence type="ECO:0000256" key="2">
    <source>
        <dbReference type="ARBA" id="ARBA00009347"/>
    </source>
</evidence>
<evidence type="ECO:0000259" key="6">
    <source>
        <dbReference type="Pfam" id="PF02770"/>
    </source>
</evidence>
<evidence type="ECO:0000256" key="1">
    <source>
        <dbReference type="ARBA" id="ARBA00001974"/>
    </source>
</evidence>
<dbReference type="EMBL" id="FR687360">
    <property type="protein sequence ID" value="CBW76663.1"/>
    <property type="molecule type" value="Genomic_DNA"/>
</dbReference>
<protein>
    <submittedName>
        <fullName evidence="7">Acyl-CoA dehydrogenase, short-chain specific</fullName>
        <ecNumber evidence="7">1.3.99.2</ecNumber>
    </submittedName>
</protein>
<comment type="cofactor">
    <cofactor evidence="1">
        <name>FAD</name>
        <dbReference type="ChEBI" id="CHEBI:57692"/>
    </cofactor>
</comment>
<keyword evidence="3" id="KW-0285">Flavoprotein</keyword>
<dbReference type="InterPro" id="IPR046373">
    <property type="entry name" value="Acyl-CoA_Oxase/DH_mid-dom_sf"/>
</dbReference>
<dbReference type="Gene3D" id="2.40.110.10">
    <property type="entry name" value="Butyryl-CoA Dehydrogenase, subunit A, domain 2"/>
    <property type="match status" value="1"/>
</dbReference>
<comment type="similarity">
    <text evidence="2">Belongs to the acyl-CoA dehydrogenase family.</text>
</comment>
<dbReference type="InterPro" id="IPR006091">
    <property type="entry name" value="Acyl-CoA_Oxase/DH_mid-dom"/>
</dbReference>
<dbReference type="PROSITE" id="PS00072">
    <property type="entry name" value="ACYL_COA_DH_1"/>
    <property type="match status" value="1"/>
</dbReference>
<dbReference type="EC" id="1.3.99.2" evidence="7"/>
<proteinExistence type="inferred from homology"/>
<keyword evidence="4" id="KW-0274">FAD</keyword>
<dbReference type="HOGENOM" id="CLU_157762_0_0_4"/>
<geneLocation type="plasmid" evidence="7 8">
    <name>pBRH01</name>
</geneLocation>
<dbReference type="Proteomes" id="UP000007437">
    <property type="component" value="Plasmid pBRH01"/>
</dbReference>
<dbReference type="AlphaFoldDB" id="E5AU89"/>
<dbReference type="Pfam" id="PF02770">
    <property type="entry name" value="Acyl-CoA_dh_M"/>
    <property type="match status" value="1"/>
</dbReference>
<dbReference type="eggNOG" id="COG1960">
    <property type="taxonomic scope" value="Bacteria"/>
</dbReference>
<dbReference type="KEGG" id="brh:RBRH_00586"/>
<dbReference type="InterPro" id="IPR006089">
    <property type="entry name" value="Acyl-CoA_DH_CS"/>
</dbReference>
<keyword evidence="7" id="KW-0614">Plasmid</keyword>
<evidence type="ECO:0000313" key="7">
    <source>
        <dbReference type="EMBL" id="CBW76663.1"/>
    </source>
</evidence>
<keyword evidence="5 7" id="KW-0560">Oxidoreductase</keyword>
<reference evidence="7 8" key="1">
    <citation type="journal article" date="2011" name="J. Bacteriol.">
        <title>Complete genome sequence of Burkholderia rhizoxinica, an endosymbiont of Rhizopus microsporus.</title>
        <authorList>
            <person name="Lackner G."/>
            <person name="Moebius N."/>
            <person name="Partida-Martinez L."/>
            <person name="Hertweck C."/>
        </authorList>
    </citation>
    <scope>NUCLEOTIDE SEQUENCE [LARGE SCALE GENOMIC DNA]</scope>
    <source>
        <strain evidence="8">DSM 19002 / CIP 109453 / HKI 454</strain>
        <plasmid evidence="7 8">pBRH01</plasmid>
    </source>
</reference>
<accession>E5AU89</accession>
<dbReference type="GO" id="GO:0003995">
    <property type="term" value="F:acyl-CoA dehydrogenase activity"/>
    <property type="evidence" value="ECO:0007669"/>
    <property type="project" value="InterPro"/>
</dbReference>
<feature type="domain" description="Acyl-CoA oxidase/dehydrogenase middle" evidence="6">
    <location>
        <begin position="22"/>
        <end position="117"/>
    </location>
</feature>
<dbReference type="FunFam" id="2.40.110.10:FF:000001">
    <property type="entry name" value="Acyl-CoA dehydrogenase, mitochondrial"/>
    <property type="match status" value="1"/>
</dbReference>
<dbReference type="InterPro" id="IPR009100">
    <property type="entry name" value="AcylCoA_DH/oxidase_NM_dom_sf"/>
</dbReference>
<evidence type="ECO:0000256" key="3">
    <source>
        <dbReference type="ARBA" id="ARBA00022630"/>
    </source>
</evidence>
<dbReference type="PANTHER" id="PTHR43884:SF12">
    <property type="entry name" value="ISOVALERYL-COA DEHYDROGENASE, MITOCHONDRIAL-RELATED"/>
    <property type="match status" value="1"/>
</dbReference>
<name>E5AU89_MYCRK</name>
<evidence type="ECO:0000313" key="8">
    <source>
        <dbReference type="Proteomes" id="UP000007437"/>
    </source>
</evidence>
<dbReference type="PANTHER" id="PTHR43884">
    <property type="entry name" value="ACYL-COA DEHYDROGENASE"/>
    <property type="match status" value="1"/>
</dbReference>
<dbReference type="SUPFAM" id="SSF56645">
    <property type="entry name" value="Acyl-CoA dehydrogenase NM domain-like"/>
    <property type="match status" value="1"/>
</dbReference>